<keyword evidence="1" id="KW-0862">Zinc</keyword>
<evidence type="ECO:0000256" key="1">
    <source>
        <dbReference type="RuleBase" id="RU367018"/>
    </source>
</evidence>
<protein>
    <recommendedName>
        <fullName evidence="1">Protein FAR1-RELATED SEQUENCE</fullName>
    </recommendedName>
</protein>
<proteinExistence type="inferred from homology"/>
<dbReference type="GO" id="GO:0006355">
    <property type="term" value="P:regulation of DNA-templated transcription"/>
    <property type="evidence" value="ECO:0007669"/>
    <property type="project" value="UniProtKB-UniRule"/>
</dbReference>
<dbReference type="InterPro" id="IPR018289">
    <property type="entry name" value="MULE_transposase_dom"/>
</dbReference>
<comment type="similarity">
    <text evidence="1">Belongs to the FHY3/FAR1 family.</text>
</comment>
<sequence length="138" mass="16130">MSGKAPKTMFIDQDAAMVKALSHVMPNTYHRLCTWHIMKNALKHVHGVFRGPGRVKKVLSKFMNEIEEQNEFLMAWNKILDDYDMHENSWMKSIFVIKEKWAYAYVRHEWSAGMNTTQLSESFNASLNDYLKSDLNIA</sequence>
<dbReference type="PANTHER" id="PTHR31669:SF251">
    <property type="entry name" value="PROTEIN FAR1-RELATED SEQUENCE"/>
    <property type="match status" value="1"/>
</dbReference>
<dbReference type="GO" id="GO:0008270">
    <property type="term" value="F:zinc ion binding"/>
    <property type="evidence" value="ECO:0007669"/>
    <property type="project" value="UniProtKB-UniRule"/>
</dbReference>
<evidence type="ECO:0000259" key="2">
    <source>
        <dbReference type="Pfam" id="PF10551"/>
    </source>
</evidence>
<comment type="subcellular location">
    <subcellularLocation>
        <location evidence="1">Nucleus</location>
    </subcellularLocation>
</comment>
<dbReference type="InterPro" id="IPR031052">
    <property type="entry name" value="FHY3/FAR1"/>
</dbReference>
<comment type="caution">
    <text evidence="3">The sequence shown here is derived from an EMBL/GenBank/DDBJ whole genome shotgun (WGS) entry which is preliminary data.</text>
</comment>
<dbReference type="Proteomes" id="UP001064489">
    <property type="component" value="Chromosome 12"/>
</dbReference>
<accession>A0AAD5NH02</accession>
<name>A0AAD5NH02_ACENE</name>
<keyword evidence="4" id="KW-1185">Reference proteome</keyword>
<evidence type="ECO:0000313" key="3">
    <source>
        <dbReference type="EMBL" id="KAI9157424.1"/>
    </source>
</evidence>
<dbReference type="Pfam" id="PF10551">
    <property type="entry name" value="MULE"/>
    <property type="match status" value="1"/>
</dbReference>
<organism evidence="3 4">
    <name type="scientific">Acer negundo</name>
    <name type="common">Box elder</name>
    <dbReference type="NCBI Taxonomy" id="4023"/>
    <lineage>
        <taxon>Eukaryota</taxon>
        <taxon>Viridiplantae</taxon>
        <taxon>Streptophyta</taxon>
        <taxon>Embryophyta</taxon>
        <taxon>Tracheophyta</taxon>
        <taxon>Spermatophyta</taxon>
        <taxon>Magnoliopsida</taxon>
        <taxon>eudicotyledons</taxon>
        <taxon>Gunneridae</taxon>
        <taxon>Pentapetalae</taxon>
        <taxon>rosids</taxon>
        <taxon>malvids</taxon>
        <taxon>Sapindales</taxon>
        <taxon>Sapindaceae</taxon>
        <taxon>Hippocastanoideae</taxon>
        <taxon>Acereae</taxon>
        <taxon>Acer</taxon>
    </lineage>
</organism>
<keyword evidence="1" id="KW-0863">Zinc-finger</keyword>
<keyword evidence="1" id="KW-0539">Nucleus</keyword>
<dbReference type="AlphaFoldDB" id="A0AAD5NH02"/>
<keyword evidence="1" id="KW-0479">Metal-binding</keyword>
<dbReference type="GO" id="GO:0005634">
    <property type="term" value="C:nucleus"/>
    <property type="evidence" value="ECO:0007669"/>
    <property type="project" value="UniProtKB-SubCell"/>
</dbReference>
<feature type="domain" description="MULE transposase" evidence="2">
    <location>
        <begin position="1"/>
        <end position="40"/>
    </location>
</feature>
<dbReference type="PANTHER" id="PTHR31669">
    <property type="entry name" value="PROTEIN FAR1-RELATED SEQUENCE 10-RELATED"/>
    <property type="match status" value="1"/>
</dbReference>
<reference evidence="3" key="1">
    <citation type="journal article" date="2022" name="Plant J.">
        <title>Strategies of tolerance reflected in two North American maple genomes.</title>
        <authorList>
            <person name="McEvoy S.L."/>
            <person name="Sezen U.U."/>
            <person name="Trouern-Trend A."/>
            <person name="McMahon S.M."/>
            <person name="Schaberg P.G."/>
            <person name="Yang J."/>
            <person name="Wegrzyn J.L."/>
            <person name="Swenson N.G."/>
        </authorList>
    </citation>
    <scope>NUCLEOTIDE SEQUENCE</scope>
    <source>
        <strain evidence="3">91603</strain>
    </source>
</reference>
<comment type="function">
    <text evidence="1">Putative transcription activator involved in regulating light control of development.</text>
</comment>
<reference evidence="3" key="2">
    <citation type="submission" date="2023-02" db="EMBL/GenBank/DDBJ databases">
        <authorList>
            <person name="Swenson N.G."/>
            <person name="Wegrzyn J.L."/>
            <person name="Mcevoy S.L."/>
        </authorList>
    </citation>
    <scope>NUCLEOTIDE SEQUENCE</scope>
    <source>
        <strain evidence="3">91603</strain>
        <tissue evidence="3">Leaf</tissue>
    </source>
</reference>
<evidence type="ECO:0000313" key="4">
    <source>
        <dbReference type="Proteomes" id="UP001064489"/>
    </source>
</evidence>
<dbReference type="EMBL" id="JAJSOW010000107">
    <property type="protein sequence ID" value="KAI9157424.1"/>
    <property type="molecule type" value="Genomic_DNA"/>
</dbReference>
<gene>
    <name evidence="3" type="ORF">LWI28_022337</name>
</gene>